<evidence type="ECO:0000256" key="1">
    <source>
        <dbReference type="ARBA" id="ARBA00005534"/>
    </source>
</evidence>
<comment type="similarity">
    <text evidence="1">Belongs to the UPF0047 family.</text>
</comment>
<gene>
    <name evidence="2" type="ORF">SAMN04488525_103417</name>
</gene>
<dbReference type="Pfam" id="PF01894">
    <property type="entry name" value="YjbQ"/>
    <property type="match status" value="1"/>
</dbReference>
<dbReference type="InterPro" id="IPR001602">
    <property type="entry name" value="UPF0047_YjbQ-like"/>
</dbReference>
<sequence length="171" mass="19423">MKFVKKQLTLTSNGSRVTYHNITDDVKQIIATSGITNGVCVIQSPHTTCSVIFEEYVHDTDFNGDEFLHVDLNRILDRIIPRELSENTNYRYPGPKHLDFLMELDDPNYPSDPGTILNGDAHIRASFFGASESFILSEGKLEIGSVGYIYFIDFDQNRVRNRTCHVMVMGE</sequence>
<evidence type="ECO:0000313" key="3">
    <source>
        <dbReference type="Proteomes" id="UP000199042"/>
    </source>
</evidence>
<dbReference type="Proteomes" id="UP000199042">
    <property type="component" value="Unassembled WGS sequence"/>
</dbReference>
<dbReference type="InterPro" id="IPR035917">
    <property type="entry name" value="YjbQ-like_sf"/>
</dbReference>
<name>A0AB38A0X0_9LACT</name>
<protein>
    <submittedName>
        <fullName evidence="2">Thiamin phosphate synthase YjbQ, UPF0047 family</fullName>
    </submittedName>
</protein>
<evidence type="ECO:0000313" key="2">
    <source>
        <dbReference type="EMBL" id="SEA55129.1"/>
    </source>
</evidence>
<dbReference type="EMBL" id="FNQH01000003">
    <property type="protein sequence ID" value="SEA55129.1"/>
    <property type="molecule type" value="Genomic_DNA"/>
</dbReference>
<keyword evidence="3" id="KW-1185">Reference proteome</keyword>
<proteinExistence type="inferred from homology"/>
<dbReference type="PANTHER" id="PTHR30615:SF8">
    <property type="entry name" value="UPF0047 PROTEIN C4A8.02C"/>
    <property type="match status" value="1"/>
</dbReference>
<dbReference type="Gene3D" id="2.60.120.460">
    <property type="entry name" value="YjbQ-like"/>
    <property type="match status" value="1"/>
</dbReference>
<accession>A0AB38A0X0</accession>
<dbReference type="SUPFAM" id="SSF111038">
    <property type="entry name" value="YjbQ-like"/>
    <property type="match status" value="1"/>
</dbReference>
<dbReference type="PANTHER" id="PTHR30615">
    <property type="entry name" value="UNCHARACTERIZED PROTEIN YJBQ-RELATED"/>
    <property type="match status" value="1"/>
</dbReference>
<organism evidence="2 3">
    <name type="scientific">Trichococcus collinsii</name>
    <dbReference type="NCBI Taxonomy" id="157076"/>
    <lineage>
        <taxon>Bacteria</taxon>
        <taxon>Bacillati</taxon>
        <taxon>Bacillota</taxon>
        <taxon>Bacilli</taxon>
        <taxon>Lactobacillales</taxon>
        <taxon>Carnobacteriaceae</taxon>
        <taxon>Trichococcus</taxon>
    </lineage>
</organism>
<reference evidence="2 3" key="1">
    <citation type="submission" date="2016-10" db="EMBL/GenBank/DDBJ databases">
        <authorList>
            <person name="Varghese N."/>
            <person name="Submissions S."/>
        </authorList>
    </citation>
    <scope>NUCLEOTIDE SEQUENCE [LARGE SCALE GENOMIC DNA]</scope>
    <source>
        <strain evidence="2 3">DSM 14526</strain>
    </source>
</reference>
<dbReference type="AlphaFoldDB" id="A0AB38A0X0"/>
<comment type="caution">
    <text evidence="2">The sequence shown here is derived from an EMBL/GenBank/DDBJ whole genome shotgun (WGS) entry which is preliminary data.</text>
</comment>
<dbReference type="RefSeq" id="WP_086985873.1">
    <property type="nucleotide sequence ID" value="NZ_FJNA01000001.1"/>
</dbReference>